<dbReference type="InterPro" id="IPR018060">
    <property type="entry name" value="HTH_AraC"/>
</dbReference>
<gene>
    <name evidence="5" type="primary">soxS</name>
    <name evidence="5" type="ORF">ERS370011_03512</name>
</gene>
<dbReference type="PROSITE" id="PS01124">
    <property type="entry name" value="HTH_ARAC_FAMILY_2"/>
    <property type="match status" value="1"/>
</dbReference>
<dbReference type="InterPro" id="IPR053142">
    <property type="entry name" value="PchR_regulatory_protein"/>
</dbReference>
<proteinExistence type="predicted"/>
<dbReference type="SUPFAM" id="SSF46689">
    <property type="entry name" value="Homeodomain-like"/>
    <property type="match status" value="1"/>
</dbReference>
<evidence type="ECO:0000259" key="4">
    <source>
        <dbReference type="PROSITE" id="PS01124"/>
    </source>
</evidence>
<evidence type="ECO:0000256" key="1">
    <source>
        <dbReference type="ARBA" id="ARBA00023015"/>
    </source>
</evidence>
<sequence length="324" mass="35325">MNTPDQLQSFVPHHYEVASVRMAGSACFVETRPTHQNVSGYRDTLMLGGGLSASWAEIIRPCAMEEVYECSGALKIHLRLAGASSLTDGHLVPHGIEASSFSALLQPRGASKIEIFGAGVHERSLTVSCSREFLEQELGLIGAGGPIGRYLDGQAGNFTLLRGGLSPAMRRAAQCFFEPSADLPARRLLLQARIHDILRECMFGMQGGGVPAVRPRHRALATQLAARLDAEFRDPPRLDAYARKAGVSVSQLARSFKSAHGETISGYALSVRMRQAMKLLRETQRPIGLVAFDVGYEHPGNFSTAFRRYFGMSPREARTSRAAR</sequence>
<dbReference type="PRINTS" id="PR00032">
    <property type="entry name" value="HTHARAC"/>
</dbReference>
<dbReference type="SMART" id="SM00342">
    <property type="entry name" value="HTH_ARAC"/>
    <property type="match status" value="1"/>
</dbReference>
<feature type="domain" description="HTH araC/xylS-type" evidence="4">
    <location>
        <begin position="222"/>
        <end position="320"/>
    </location>
</feature>
<name>A0A0M7H8N9_9BORD</name>
<keyword evidence="2" id="KW-0238">DNA-binding</keyword>
<keyword evidence="1" id="KW-0805">Transcription regulation</keyword>
<dbReference type="Pfam" id="PF12833">
    <property type="entry name" value="HTH_18"/>
    <property type="match status" value="1"/>
</dbReference>
<evidence type="ECO:0000313" key="5">
    <source>
        <dbReference type="EMBL" id="CUJ05150.1"/>
    </source>
</evidence>
<dbReference type="RefSeq" id="WP_131726050.1">
    <property type="nucleotide sequence ID" value="NZ_CAJGUP010000112.1"/>
</dbReference>
<dbReference type="AlphaFoldDB" id="A0A0M7H8N9"/>
<accession>A0A0M7H8N9</accession>
<evidence type="ECO:0000313" key="6">
    <source>
        <dbReference type="Proteomes" id="UP000053096"/>
    </source>
</evidence>
<evidence type="ECO:0000256" key="2">
    <source>
        <dbReference type="ARBA" id="ARBA00023125"/>
    </source>
</evidence>
<dbReference type="InterPro" id="IPR009057">
    <property type="entry name" value="Homeodomain-like_sf"/>
</dbReference>
<evidence type="ECO:0000256" key="3">
    <source>
        <dbReference type="ARBA" id="ARBA00023163"/>
    </source>
</evidence>
<organism evidence="5 6">
    <name type="scientific">Bordetella pseudohinzii</name>
    <dbReference type="NCBI Taxonomy" id="1331258"/>
    <lineage>
        <taxon>Bacteria</taxon>
        <taxon>Pseudomonadati</taxon>
        <taxon>Pseudomonadota</taxon>
        <taxon>Betaproteobacteria</taxon>
        <taxon>Burkholderiales</taxon>
        <taxon>Alcaligenaceae</taxon>
        <taxon>Bordetella</taxon>
    </lineage>
</organism>
<dbReference type="OrthoDB" id="8766450at2"/>
<dbReference type="InterPro" id="IPR020449">
    <property type="entry name" value="Tscrpt_reg_AraC-type_HTH"/>
</dbReference>
<dbReference type="PANTHER" id="PTHR47893">
    <property type="entry name" value="REGULATORY PROTEIN PCHR"/>
    <property type="match status" value="1"/>
</dbReference>
<protein>
    <submittedName>
        <fullName evidence="5">Regulatory protein soxS</fullName>
    </submittedName>
</protein>
<reference evidence="5 6" key="1">
    <citation type="submission" date="2015-09" db="EMBL/GenBank/DDBJ databases">
        <authorList>
            <person name="Jackson K.R."/>
            <person name="Lunt B.L."/>
            <person name="Fisher J.N.B."/>
            <person name="Gardner A.V."/>
            <person name="Bailey M.E."/>
            <person name="Deus L.M."/>
            <person name="Earl A.S."/>
            <person name="Gibby P.D."/>
            <person name="Hartmann K.A."/>
            <person name="Liu J.E."/>
            <person name="Manci A.M."/>
            <person name="Nielsen D.A."/>
            <person name="Solomon M.B."/>
            <person name="Breakwell D.P."/>
            <person name="Burnett S.H."/>
            <person name="Grose J.H."/>
        </authorList>
    </citation>
    <scope>NUCLEOTIDE SEQUENCE [LARGE SCALE GENOMIC DNA]</scope>
    <source>
        <strain evidence="5 6">2789STDY5608636</strain>
    </source>
</reference>
<keyword evidence="3" id="KW-0804">Transcription</keyword>
<dbReference type="EMBL" id="CYTV01000011">
    <property type="protein sequence ID" value="CUJ05150.1"/>
    <property type="molecule type" value="Genomic_DNA"/>
</dbReference>
<dbReference type="Gene3D" id="1.10.10.60">
    <property type="entry name" value="Homeodomain-like"/>
    <property type="match status" value="2"/>
</dbReference>
<dbReference type="PANTHER" id="PTHR47893:SF1">
    <property type="entry name" value="REGULATORY PROTEIN PCHR"/>
    <property type="match status" value="1"/>
</dbReference>
<dbReference type="Proteomes" id="UP000053096">
    <property type="component" value="Unassembled WGS sequence"/>
</dbReference>
<dbReference type="GO" id="GO:0043565">
    <property type="term" value="F:sequence-specific DNA binding"/>
    <property type="evidence" value="ECO:0007669"/>
    <property type="project" value="InterPro"/>
</dbReference>
<dbReference type="GO" id="GO:0003700">
    <property type="term" value="F:DNA-binding transcription factor activity"/>
    <property type="evidence" value="ECO:0007669"/>
    <property type="project" value="InterPro"/>
</dbReference>